<comment type="caution">
    <text evidence="3">The sequence shown here is derived from an EMBL/GenBank/DDBJ whole genome shotgun (WGS) entry which is preliminary data.</text>
</comment>
<name>A0A2D6LPX5_9ARCH</name>
<protein>
    <submittedName>
        <fullName evidence="3">Uncharacterized protein</fullName>
    </submittedName>
</protein>
<dbReference type="AlphaFoldDB" id="A0A2D6LPX5"/>
<evidence type="ECO:0000256" key="1">
    <source>
        <dbReference type="SAM" id="Coils"/>
    </source>
</evidence>
<dbReference type="EMBL" id="NZBD01000015">
    <property type="protein sequence ID" value="MAG18239.1"/>
    <property type="molecule type" value="Genomic_DNA"/>
</dbReference>
<gene>
    <name evidence="3" type="ORF">CL944_02075</name>
</gene>
<sequence length="769" mass="87388">MDAKRKQAILVATKKLLESKTPEKEILDSLGEFGVTKQEALALVKEATASKTNPKPEPKSVPQKKTELIKKPIPGLKVESKQDLLRKIPKQKIKIPLKKDSPEKDNLFKQVEEQTKELEKEPKTGKKSLFSGFLGKREISPKMKKTFIPKLKKGGKVKVKEIIADSPLEKNQPKKQDKKPIVKSPVKKEPAQKKEVNKDEPKKETVLNSEIKKLEKKTNPPKGLTSFSFSSGLDVLEKKVEKGKNIETAVKEMTQEKAIKKIKTSEVTILIIPNKEYIRGMSTLLIKAGASYKKIIYVNLNEVYKSLMQHLKSLNLKPEKFFFVDAVTLTSDKSTTKEKNTIFVSSPNSLIELSLGITQALNTQNADALLFDSLSTLLIYEKESTVTKFIHSLIGKIKASGIDAFFTALEGDYKSESIKDLGMFVDHVNTLTEFELGEMGFPDQQSSMRLQPTQIKKTLSVPKLSRNGLSVQNEQNKIVTREMDGLKQRLQEMQNTKEVTKSLNELKGKISKIDELKNLQEQVKGISKKLEKKPEKTIDKSLINEISRLEKKIDSTQKKKIKSEDEQANKEIQKALKALNEKITKIENLSSLQVKVKSLSEKIEMKKAKPVDNRLVNQISKLEKKIGSLEERLSKKMREKKSKDEKRTLKEKLSIFKKQIDLEHMMNDFYKTDVSKINPENVMTKKLVQNLDNKTGVLTKAYKKGIISKNKYTKGKRRIKREAKRLKHAAQMNSFEKKLDALNEAYDSGVISKESYTKGKSRLEKLLKA</sequence>
<dbReference type="InterPro" id="IPR055927">
    <property type="entry name" value="DUF7504"/>
</dbReference>
<dbReference type="InterPro" id="IPR027417">
    <property type="entry name" value="P-loop_NTPase"/>
</dbReference>
<feature type="region of interest" description="Disordered" evidence="2">
    <location>
        <begin position="95"/>
        <end position="129"/>
    </location>
</feature>
<dbReference type="Pfam" id="PF24336">
    <property type="entry name" value="DUF7504"/>
    <property type="match status" value="1"/>
</dbReference>
<feature type="region of interest" description="Disordered" evidence="2">
    <location>
        <begin position="162"/>
        <end position="219"/>
    </location>
</feature>
<accession>A0A2D6LPX5</accession>
<evidence type="ECO:0000256" key="2">
    <source>
        <dbReference type="SAM" id="MobiDB-lite"/>
    </source>
</evidence>
<evidence type="ECO:0000313" key="4">
    <source>
        <dbReference type="Proteomes" id="UP000226712"/>
    </source>
</evidence>
<feature type="region of interest" description="Disordered" evidence="2">
    <location>
        <begin position="46"/>
        <end position="72"/>
    </location>
</feature>
<feature type="compositionally biased region" description="Basic and acidic residues" evidence="2">
    <location>
        <begin position="162"/>
        <end position="218"/>
    </location>
</feature>
<feature type="compositionally biased region" description="Basic and acidic residues" evidence="2">
    <location>
        <begin position="54"/>
        <end position="70"/>
    </location>
</feature>
<feature type="compositionally biased region" description="Basic and acidic residues" evidence="2">
    <location>
        <begin position="97"/>
        <end position="124"/>
    </location>
</feature>
<reference evidence="4" key="1">
    <citation type="submission" date="2017-09" db="EMBL/GenBank/DDBJ databases">
        <title>The Reconstruction of 2,631 Draft Metagenome-Assembled Genomes from the Global Oceans.</title>
        <authorList>
            <person name="Tully B.J."/>
            <person name="Graham E.D."/>
            <person name="Heidelberg J.F."/>
        </authorList>
    </citation>
    <scope>NUCLEOTIDE SEQUENCE [LARGE SCALE GENOMIC DNA]</scope>
</reference>
<organism evidence="3 4">
    <name type="scientific">Candidatus Iainarchaeum sp</name>
    <dbReference type="NCBI Taxonomy" id="3101447"/>
    <lineage>
        <taxon>Archaea</taxon>
        <taxon>Candidatus Iainarchaeota</taxon>
        <taxon>Candidatus Iainarchaeia</taxon>
        <taxon>Candidatus Iainarchaeales</taxon>
        <taxon>Candidatus Iainarchaeaceae</taxon>
        <taxon>Candidatus Iainarchaeum</taxon>
    </lineage>
</organism>
<evidence type="ECO:0000313" key="3">
    <source>
        <dbReference type="EMBL" id="MAG18239.1"/>
    </source>
</evidence>
<dbReference type="Gene3D" id="3.40.50.300">
    <property type="entry name" value="P-loop containing nucleotide triphosphate hydrolases"/>
    <property type="match status" value="1"/>
</dbReference>
<keyword evidence="1" id="KW-0175">Coiled coil</keyword>
<feature type="coiled-coil region" evidence="1">
    <location>
        <begin position="476"/>
        <end position="646"/>
    </location>
</feature>
<dbReference type="Proteomes" id="UP000226712">
    <property type="component" value="Unassembled WGS sequence"/>
</dbReference>
<proteinExistence type="predicted"/>